<dbReference type="AlphaFoldDB" id="A0AAE6RHM8"/>
<dbReference type="KEGG" id="rte:GSU10_01735"/>
<name>A0AAE6RHM8_9MICO</name>
<dbReference type="Pfam" id="PF13910">
    <property type="entry name" value="DUF4209"/>
    <property type="match status" value="1"/>
</dbReference>
<evidence type="ECO:0000259" key="2">
    <source>
        <dbReference type="Pfam" id="PF13910"/>
    </source>
</evidence>
<dbReference type="InterPro" id="IPR025209">
    <property type="entry name" value="DUF4209"/>
</dbReference>
<feature type="region of interest" description="Disordered" evidence="1">
    <location>
        <begin position="60"/>
        <end position="82"/>
    </location>
</feature>
<feature type="domain" description="DUF4209" evidence="2">
    <location>
        <begin position="85"/>
        <end position="124"/>
    </location>
</feature>
<sequence>MRLSGELIGKEQITERRIIAVRIERGVGQGRVVPVAVGEGSLLPGVERLFREAPYPAGRRDGDTVGGKVQDQREHHCGPTSREARSEVDRVFGDDLAFLIRALFYSPVGPNISNDFAHGLFTSSPEVSRLIAMRGVVGVLIRRFRAGCGRGS</sequence>
<protein>
    <submittedName>
        <fullName evidence="3">DUF4209 domain-containing protein</fullName>
    </submittedName>
</protein>
<evidence type="ECO:0000313" key="4">
    <source>
        <dbReference type="Proteomes" id="UP000465031"/>
    </source>
</evidence>
<proteinExistence type="predicted"/>
<evidence type="ECO:0000313" key="3">
    <source>
        <dbReference type="EMBL" id="QHC54505.1"/>
    </source>
</evidence>
<feature type="compositionally biased region" description="Basic and acidic residues" evidence="1">
    <location>
        <begin position="70"/>
        <end position="82"/>
    </location>
</feature>
<evidence type="ECO:0000256" key="1">
    <source>
        <dbReference type="SAM" id="MobiDB-lite"/>
    </source>
</evidence>
<dbReference type="EMBL" id="CP047186">
    <property type="protein sequence ID" value="QHC54505.1"/>
    <property type="molecule type" value="Genomic_DNA"/>
</dbReference>
<reference evidence="4" key="1">
    <citation type="submission" date="2019-12" db="EMBL/GenBank/DDBJ databases">
        <title>Complete and draft genome sequences of new strains and members of some known species of the genus Rathayibacter isolated from plants.</title>
        <authorList>
            <person name="Tarlachkov S.V."/>
            <person name="Starodumova I.P."/>
            <person name="Dorofeeva L.V."/>
            <person name="Prisyazhnaya N.V."/>
            <person name="Leyn S."/>
            <person name="Zlamal J."/>
            <person name="Elan M."/>
            <person name="Osterman A.L."/>
            <person name="Nadler S."/>
            <person name="Subbotin S.A."/>
            <person name="Evtushenko L.I."/>
        </authorList>
    </citation>
    <scope>NUCLEOTIDE SEQUENCE [LARGE SCALE GENOMIC DNA]</scope>
    <source>
        <strain evidence="4">VKM Ac-2761</strain>
    </source>
</reference>
<accession>A0AAE6RHM8</accession>
<dbReference type="Proteomes" id="UP000465031">
    <property type="component" value="Chromosome"/>
</dbReference>
<gene>
    <name evidence="3" type="ORF">GSU10_01735</name>
</gene>
<organism evidence="3 4">
    <name type="scientific">Rathayibacter tanaceti</name>
    <dbReference type="NCBI Taxonomy" id="1671680"/>
    <lineage>
        <taxon>Bacteria</taxon>
        <taxon>Bacillati</taxon>
        <taxon>Actinomycetota</taxon>
        <taxon>Actinomycetes</taxon>
        <taxon>Micrococcales</taxon>
        <taxon>Microbacteriaceae</taxon>
        <taxon>Rathayibacter</taxon>
    </lineage>
</organism>